<feature type="domain" description="Bacteriophage lambda Replication protein O N-terminal" evidence="1">
    <location>
        <begin position="25"/>
        <end position="114"/>
    </location>
</feature>
<organism evidence="2 3">
    <name type="scientific">Pseudodesulfovibrio cashew</name>
    <dbReference type="NCBI Taxonomy" id="2678688"/>
    <lineage>
        <taxon>Bacteria</taxon>
        <taxon>Pseudomonadati</taxon>
        <taxon>Thermodesulfobacteriota</taxon>
        <taxon>Desulfovibrionia</taxon>
        <taxon>Desulfovibrionales</taxon>
        <taxon>Desulfovibrionaceae</taxon>
    </lineage>
</organism>
<gene>
    <name evidence="2" type="ORF">GM415_08920</name>
</gene>
<dbReference type="InterPro" id="IPR036388">
    <property type="entry name" value="WH-like_DNA-bd_sf"/>
</dbReference>
<dbReference type="RefSeq" id="WP_158950847.1">
    <property type="nucleotide sequence ID" value="NZ_CP046400.1"/>
</dbReference>
<dbReference type="GO" id="GO:0006260">
    <property type="term" value="P:DNA replication"/>
    <property type="evidence" value="ECO:0007669"/>
    <property type="project" value="InterPro"/>
</dbReference>
<dbReference type="InterPro" id="IPR006497">
    <property type="entry name" value="Phage_lambda_VrpO_N"/>
</dbReference>
<sequence>MTRTKSKPRQSYKQANGAYDPKKCHTQFYHWLYNALIGRKLSGAEWAIIMYIIRNNIGYGGAPAIFRRDDVAKLTGYDPKTVSRAFSVFMKKNIIIPHESSKKAVQVNFNTVEWLD</sequence>
<reference evidence="2 3" key="1">
    <citation type="submission" date="2019-11" db="EMBL/GenBank/DDBJ databases">
        <authorList>
            <person name="Zheng R.K."/>
            <person name="Sun C.M."/>
        </authorList>
    </citation>
    <scope>NUCLEOTIDE SEQUENCE [LARGE SCALE GENOMIC DNA]</scope>
    <source>
        <strain evidence="2 3">SRB007</strain>
    </source>
</reference>
<keyword evidence="3" id="KW-1185">Reference proteome</keyword>
<evidence type="ECO:0000313" key="3">
    <source>
        <dbReference type="Proteomes" id="UP000428328"/>
    </source>
</evidence>
<dbReference type="KEGG" id="psel:GM415_08920"/>
<dbReference type="Gene3D" id="1.10.10.10">
    <property type="entry name" value="Winged helix-like DNA-binding domain superfamily/Winged helix DNA-binding domain"/>
    <property type="match status" value="1"/>
</dbReference>
<dbReference type="Pfam" id="PF04492">
    <property type="entry name" value="Phage_rep_O"/>
    <property type="match status" value="1"/>
</dbReference>
<dbReference type="AlphaFoldDB" id="A0A6I6JIL6"/>
<proteinExistence type="predicted"/>
<evidence type="ECO:0000313" key="2">
    <source>
        <dbReference type="EMBL" id="QGY40243.1"/>
    </source>
</evidence>
<accession>A0A6I6JIL6</accession>
<dbReference type="EMBL" id="CP046400">
    <property type="protein sequence ID" value="QGY40243.1"/>
    <property type="molecule type" value="Genomic_DNA"/>
</dbReference>
<dbReference type="Proteomes" id="UP000428328">
    <property type="component" value="Chromosome"/>
</dbReference>
<name>A0A6I6JIL6_9BACT</name>
<evidence type="ECO:0000259" key="1">
    <source>
        <dbReference type="Pfam" id="PF04492"/>
    </source>
</evidence>
<protein>
    <recommendedName>
        <fullName evidence="1">Bacteriophage lambda Replication protein O N-terminal domain-containing protein</fullName>
    </recommendedName>
</protein>